<reference evidence="5" key="2">
    <citation type="journal article" date="2023" name="Food Microbiol.">
        <title>Evaluation of the fermentation potential of lactic acid bacteria isolated from herbs, fruits and vegetables as starter cultures in nut-based milk alternatives.</title>
        <authorList>
            <person name="Huang W."/>
            <person name="Dong A."/>
            <person name="Pham H.T."/>
            <person name="Zhou C."/>
            <person name="Huo Z."/>
            <person name="Watjen A.P."/>
            <person name="Prakash S."/>
            <person name="Bang-Berthelsen C.H."/>
            <person name="Turner M.S."/>
        </authorList>
    </citation>
    <scope>NUCLEOTIDE SEQUENCE</scope>
    <source>
        <strain evidence="5">54</strain>
    </source>
</reference>
<feature type="chain" id="PRO_5042797119" evidence="2">
    <location>
        <begin position="24"/>
        <end position="254"/>
    </location>
</feature>
<name>A0AAP3Z1T8_9LACT</name>
<dbReference type="Proteomes" id="UP001152598">
    <property type="component" value="Unassembled WGS sequence"/>
</dbReference>
<evidence type="ECO:0000256" key="2">
    <source>
        <dbReference type="SAM" id="SignalP"/>
    </source>
</evidence>
<dbReference type="AlphaFoldDB" id="A0AAP3Z1T8"/>
<evidence type="ECO:0000313" key="6">
    <source>
        <dbReference type="Proteomes" id="UP001152598"/>
    </source>
</evidence>
<feature type="signal peptide" evidence="2">
    <location>
        <begin position="1"/>
        <end position="23"/>
    </location>
</feature>
<dbReference type="InterPro" id="IPR027994">
    <property type="entry name" value="WxL_dom"/>
</dbReference>
<accession>A0AAP3Z1T8</accession>
<evidence type="ECO:0000259" key="3">
    <source>
        <dbReference type="Pfam" id="PF13731"/>
    </source>
</evidence>
<dbReference type="Proteomes" id="UP001207687">
    <property type="component" value="Unassembled WGS sequence"/>
</dbReference>
<proteinExistence type="predicted"/>
<protein>
    <submittedName>
        <fullName evidence="5">WxL domain-containing protein</fullName>
    </submittedName>
</protein>
<dbReference type="Pfam" id="PF13731">
    <property type="entry name" value="WxL"/>
    <property type="match status" value="1"/>
</dbReference>
<dbReference type="RefSeq" id="WP_058203150.1">
    <property type="nucleotide sequence ID" value="NZ_AP025700.1"/>
</dbReference>
<reference evidence="4" key="3">
    <citation type="submission" date="2023-08" db="EMBL/GenBank/DDBJ databases">
        <title>Genomic analyses of the natural microbiome of Caenorhabditis elegans.</title>
        <authorList>
            <person name="Samuel B."/>
        </authorList>
    </citation>
    <scope>NUCLEOTIDE SEQUENCE</scope>
    <source>
        <strain evidence="4">BIGb0220</strain>
    </source>
</reference>
<comment type="caution">
    <text evidence="5">The sequence shown here is derived from an EMBL/GenBank/DDBJ whole genome shotgun (WGS) entry which is preliminary data.</text>
</comment>
<reference evidence="5" key="1">
    <citation type="submission" date="2022-10" db="EMBL/GenBank/DDBJ databases">
        <authorList>
            <person name="Turner M.S."/>
            <person name="Huang W."/>
        </authorList>
    </citation>
    <scope>NUCLEOTIDE SEQUENCE</scope>
    <source>
        <strain evidence="5">54</strain>
    </source>
</reference>
<feature type="compositionally biased region" description="Polar residues" evidence="1">
    <location>
        <begin position="33"/>
        <end position="48"/>
    </location>
</feature>
<dbReference type="EMBL" id="JAOWLV010000004">
    <property type="protein sequence ID" value="MDG4976769.1"/>
    <property type="molecule type" value="Genomic_DNA"/>
</dbReference>
<feature type="region of interest" description="Disordered" evidence="1">
    <location>
        <begin position="33"/>
        <end position="84"/>
    </location>
</feature>
<evidence type="ECO:0000313" key="5">
    <source>
        <dbReference type="EMBL" id="MDG4976769.1"/>
    </source>
</evidence>
<sequence>MSKLVLKSAALLTAALILTPALAQTVKADTAASYDSTGQVTFTPNTDVTGPVDPSDPTLPYQPTDPNSPDGKPQPGTAGPLSIDYASSFDFGTHPVGTTGIVYAASQKGTDSSGAAATRDNYVQVTDKRGSFAGWSLSVTQGAQFATASGDQLVGAALTLGNGAIQGKATSLPADVSATSTTLTPGAASGTILGATAGHGVGTSLLNFGSADGMSNSDTSVALDLGTIVNASNQKAQAYTANLTWTLADTPANA</sequence>
<dbReference type="EMBL" id="JAOQNN010000001">
    <property type="protein sequence ID" value="MCW2279806.1"/>
    <property type="molecule type" value="Genomic_DNA"/>
</dbReference>
<evidence type="ECO:0000256" key="1">
    <source>
        <dbReference type="SAM" id="MobiDB-lite"/>
    </source>
</evidence>
<organism evidence="5 6">
    <name type="scientific">Lactococcus lactis</name>
    <dbReference type="NCBI Taxonomy" id="1358"/>
    <lineage>
        <taxon>Bacteria</taxon>
        <taxon>Bacillati</taxon>
        <taxon>Bacillota</taxon>
        <taxon>Bacilli</taxon>
        <taxon>Lactobacillales</taxon>
        <taxon>Streptococcaceae</taxon>
        <taxon>Lactococcus</taxon>
    </lineage>
</organism>
<evidence type="ECO:0000313" key="4">
    <source>
        <dbReference type="EMBL" id="MCW2279806.1"/>
    </source>
</evidence>
<gene>
    <name evidence="4" type="ORF">M2256_000264</name>
    <name evidence="5" type="ORF">OGZ50_08500</name>
</gene>
<keyword evidence="2" id="KW-0732">Signal</keyword>
<feature type="domain" description="WxL" evidence="3">
    <location>
        <begin position="30"/>
        <end position="251"/>
    </location>
</feature>